<dbReference type="InterPro" id="IPR005181">
    <property type="entry name" value="SASA"/>
</dbReference>
<evidence type="ECO:0000259" key="3">
    <source>
        <dbReference type="Pfam" id="PF03629"/>
    </source>
</evidence>
<dbReference type="SUPFAM" id="SSF49785">
    <property type="entry name" value="Galactose-binding domain-like"/>
    <property type="match status" value="1"/>
</dbReference>
<keyword evidence="1" id="KW-0378">Hydrolase</keyword>
<dbReference type="InterPro" id="IPR008979">
    <property type="entry name" value="Galactose-bd-like_sf"/>
</dbReference>
<gene>
    <name evidence="4" type="ORF">CMV30_07600</name>
</gene>
<feature type="domain" description="Sialate O-acetylesterase" evidence="3">
    <location>
        <begin position="434"/>
        <end position="529"/>
    </location>
</feature>
<dbReference type="Gene3D" id="3.40.50.1110">
    <property type="entry name" value="SGNH hydrolase"/>
    <property type="match status" value="2"/>
</dbReference>
<feature type="chain" id="PRO_5013307591" description="Sialate O-acetylesterase domain-containing protein" evidence="2">
    <location>
        <begin position="23"/>
        <end position="661"/>
    </location>
</feature>
<feature type="domain" description="Sialate O-acetylesterase" evidence="3">
    <location>
        <begin position="112"/>
        <end position="216"/>
    </location>
</feature>
<evidence type="ECO:0000256" key="2">
    <source>
        <dbReference type="SAM" id="SignalP"/>
    </source>
</evidence>
<dbReference type="AlphaFoldDB" id="A0A290QHJ1"/>
<dbReference type="EMBL" id="CP023344">
    <property type="protein sequence ID" value="ATC63821.1"/>
    <property type="molecule type" value="Genomic_DNA"/>
</dbReference>
<dbReference type="Gene3D" id="2.60.120.260">
    <property type="entry name" value="Galactose-binding domain-like"/>
    <property type="match status" value="1"/>
</dbReference>
<dbReference type="GO" id="GO:0005975">
    <property type="term" value="P:carbohydrate metabolic process"/>
    <property type="evidence" value="ECO:0007669"/>
    <property type="project" value="TreeGrafter"/>
</dbReference>
<accession>A0A290QHJ1</accession>
<reference evidence="4 5" key="1">
    <citation type="submission" date="2017-09" db="EMBL/GenBank/DDBJ databases">
        <title>Complete genome sequence of Verrucomicrobial strain HZ-65, isolated from freshwater.</title>
        <authorList>
            <person name="Choi A."/>
        </authorList>
    </citation>
    <scope>NUCLEOTIDE SEQUENCE [LARGE SCALE GENOMIC DNA]</scope>
    <source>
        <strain evidence="4 5">HZ-65</strain>
    </source>
</reference>
<dbReference type="GO" id="GO:0001681">
    <property type="term" value="F:sialate O-acetylesterase activity"/>
    <property type="evidence" value="ECO:0007669"/>
    <property type="project" value="InterPro"/>
</dbReference>
<evidence type="ECO:0000313" key="4">
    <source>
        <dbReference type="EMBL" id="ATC63821.1"/>
    </source>
</evidence>
<protein>
    <recommendedName>
        <fullName evidence="3">Sialate O-acetylesterase domain-containing protein</fullName>
    </recommendedName>
</protein>
<dbReference type="Proteomes" id="UP000217265">
    <property type="component" value="Chromosome"/>
</dbReference>
<dbReference type="KEGG" id="vbh:CMV30_07600"/>
<dbReference type="OrthoDB" id="183320at2"/>
<keyword evidence="5" id="KW-1185">Reference proteome</keyword>
<dbReference type="PANTHER" id="PTHR22901">
    <property type="entry name" value="SIALATE O-ACETYLESTERASE"/>
    <property type="match status" value="1"/>
</dbReference>
<dbReference type="InterPro" id="IPR039329">
    <property type="entry name" value="SIAE"/>
</dbReference>
<evidence type="ECO:0000313" key="5">
    <source>
        <dbReference type="Proteomes" id="UP000217265"/>
    </source>
</evidence>
<dbReference type="PANTHER" id="PTHR22901:SF0">
    <property type="entry name" value="SIALATE O-ACETYLESTERASE"/>
    <property type="match status" value="1"/>
</dbReference>
<feature type="signal peptide" evidence="2">
    <location>
        <begin position="1"/>
        <end position="22"/>
    </location>
</feature>
<evidence type="ECO:0000256" key="1">
    <source>
        <dbReference type="ARBA" id="ARBA00022801"/>
    </source>
</evidence>
<dbReference type="InterPro" id="IPR036514">
    <property type="entry name" value="SGNH_hydro_sf"/>
</dbReference>
<organism evidence="4 5">
    <name type="scientific">Nibricoccus aquaticus</name>
    <dbReference type="NCBI Taxonomy" id="2576891"/>
    <lineage>
        <taxon>Bacteria</taxon>
        <taxon>Pseudomonadati</taxon>
        <taxon>Verrucomicrobiota</taxon>
        <taxon>Opitutia</taxon>
        <taxon>Opitutales</taxon>
        <taxon>Opitutaceae</taxon>
        <taxon>Nibricoccus</taxon>
    </lineage>
</organism>
<proteinExistence type="predicted"/>
<sequence length="661" mass="71904">MRLASLLFLALVITLVAPAVKAAAALEKPLLSPVFTDHMVLQRDRPNTFWGWAAPGEKIHIAIGSHSATAHAASDGRWETQLTPPPGNTASPCTLVVETPLQRTELRDLLVGDIWLCGGQSNMDFPLADSQNGSSEITAANHPNIRFLKIPQRARYSPASLPESHWQACTPANARASGLSAVAYFFARKVHADTGVPIGIVQAAVGGSPAEAWISEDALQPFPEFRPHLAELARLRASAAPEYGNFIMHWYDRYDTGSLNSPWAQPSLDDSAWKPVAVPGAFPALALSDVPAVVWLRREITLPDPLPPGGAHLHLGSVEKMDTVFLNGQWIGSSAWVENPRIYKIPAATLKPGKNLLALRIFKVTSLDAFLSPPETLQLVLGDNTRFPLAGAAWKAAISVDARPPHPLPLGFENWPVMPTVLHRGMIEPLAPLTIRGALWYQGEANASRAFQYRSLLPALIADWRLTFRQPELPFYIVGLPAFMPRRTEPVAEDWPELRESQALTAHTVPHTGLAVTIDSGEADDIHPKDKKIVGERLALLALNDLYGKQLAAHGPEFARADFLPDGRVCLHFNYTAGGLIQRGEKLTGFAIAGADRKWHWADATLVGDTVIVSSPDAPHPVAVRHAWQSNPAVSLFNTAGLPAVPFRTDDWPGITHPSPR</sequence>
<dbReference type="SUPFAM" id="SSF52266">
    <property type="entry name" value="SGNH hydrolase"/>
    <property type="match status" value="1"/>
</dbReference>
<keyword evidence="2" id="KW-0732">Signal</keyword>
<dbReference type="RefSeq" id="WP_096055453.1">
    <property type="nucleotide sequence ID" value="NZ_CP023344.1"/>
</dbReference>
<dbReference type="Pfam" id="PF03629">
    <property type="entry name" value="SASA"/>
    <property type="match status" value="2"/>
</dbReference>
<name>A0A290QHJ1_9BACT</name>